<sequence length="20" mass="2210">MAGQEHYGIAVAFLANNIYQ</sequence>
<organism evidence="1 2">
    <name type="scientific">Aspergillus tanneri</name>
    <dbReference type="NCBI Taxonomy" id="1220188"/>
    <lineage>
        <taxon>Eukaryota</taxon>
        <taxon>Fungi</taxon>
        <taxon>Dikarya</taxon>
        <taxon>Ascomycota</taxon>
        <taxon>Pezizomycotina</taxon>
        <taxon>Eurotiomycetes</taxon>
        <taxon>Eurotiomycetidae</taxon>
        <taxon>Eurotiales</taxon>
        <taxon>Aspergillaceae</taxon>
        <taxon>Aspergillus</taxon>
        <taxon>Aspergillus subgen. Circumdati</taxon>
    </lineage>
</organism>
<evidence type="ECO:0000313" key="2">
    <source>
        <dbReference type="Proteomes" id="UP000308092"/>
    </source>
</evidence>
<reference evidence="1 2" key="1">
    <citation type="submission" date="2019-03" db="EMBL/GenBank/DDBJ databases">
        <title>The genome sequence of a newly discovered highly antifungal drug resistant Aspergillus species, Aspergillus tanneri NIH 1004.</title>
        <authorList>
            <person name="Mounaud S."/>
            <person name="Singh I."/>
            <person name="Joardar V."/>
            <person name="Pakala S."/>
            <person name="Pakala S."/>
            <person name="Venepally P."/>
            <person name="Hoover J."/>
            <person name="Nierman W."/>
            <person name="Chung J."/>
            <person name="Losada L."/>
        </authorList>
    </citation>
    <scope>NUCLEOTIDE SEQUENCE [LARGE SCALE GENOMIC DNA]</scope>
    <source>
        <strain evidence="1 2">NIH1004</strain>
    </source>
</reference>
<dbReference type="EMBL" id="SOSA01000038">
    <property type="protein sequence ID" value="THC98659.1"/>
    <property type="molecule type" value="Genomic_DNA"/>
</dbReference>
<dbReference type="Proteomes" id="UP000308092">
    <property type="component" value="Unassembled WGS sequence"/>
</dbReference>
<dbReference type="AlphaFoldDB" id="A0A4S3JS71"/>
<comment type="caution">
    <text evidence="1">The sequence shown here is derived from an EMBL/GenBank/DDBJ whole genome shotgun (WGS) entry which is preliminary data.</text>
</comment>
<keyword evidence="2" id="KW-1185">Reference proteome</keyword>
<dbReference type="VEuPathDB" id="FungiDB:EYZ11_001862"/>
<evidence type="ECO:0000313" key="1">
    <source>
        <dbReference type="EMBL" id="THC98659.1"/>
    </source>
</evidence>
<proteinExistence type="predicted"/>
<protein>
    <submittedName>
        <fullName evidence="1">Uncharacterized protein</fullName>
    </submittedName>
</protein>
<gene>
    <name evidence="1" type="ORF">EYZ11_001862</name>
</gene>
<name>A0A4S3JS71_9EURO</name>
<accession>A0A4S3JS71</accession>